<sequence length="78" mass="8295">MDQSDANPESWHLVAGGADSPALLGATLGYGLLDEPIEHYGALQQLATALRTELSRPVELEPVDPDPARAAEEPEFAL</sequence>
<keyword evidence="3" id="KW-1185">Reference proteome</keyword>
<reference evidence="2 3" key="1">
    <citation type="submission" date="2019-03" db="EMBL/GenBank/DDBJ databases">
        <title>Genomic Encyclopedia of Archaeal and Bacterial Type Strains, Phase II (KMG-II): from individual species to whole genera.</title>
        <authorList>
            <person name="Goeker M."/>
        </authorList>
    </citation>
    <scope>NUCLEOTIDE SEQUENCE [LARGE SCALE GENOMIC DNA]</scope>
    <source>
        <strain evidence="2 3">DSM 24323</strain>
    </source>
</reference>
<organism evidence="2 3">
    <name type="scientific">Naumannella halotolerans</name>
    <dbReference type="NCBI Taxonomy" id="993414"/>
    <lineage>
        <taxon>Bacteria</taxon>
        <taxon>Bacillati</taxon>
        <taxon>Actinomycetota</taxon>
        <taxon>Actinomycetes</taxon>
        <taxon>Propionibacteriales</taxon>
        <taxon>Propionibacteriaceae</taxon>
        <taxon>Naumannella</taxon>
    </lineage>
</organism>
<name>A0A4R7J9I6_9ACTN</name>
<dbReference type="AlphaFoldDB" id="A0A4R7J9I6"/>
<gene>
    <name evidence="2" type="ORF">CLV29_0862</name>
</gene>
<accession>A0A4R7J9I6</accession>
<feature type="region of interest" description="Disordered" evidence="1">
    <location>
        <begin position="57"/>
        <end position="78"/>
    </location>
</feature>
<evidence type="ECO:0000256" key="1">
    <source>
        <dbReference type="SAM" id="MobiDB-lite"/>
    </source>
</evidence>
<proteinExistence type="predicted"/>
<comment type="caution">
    <text evidence="2">The sequence shown here is derived from an EMBL/GenBank/DDBJ whole genome shotgun (WGS) entry which is preliminary data.</text>
</comment>
<dbReference type="RefSeq" id="WP_133753799.1">
    <property type="nucleotide sequence ID" value="NZ_CP171129.1"/>
</dbReference>
<evidence type="ECO:0000313" key="3">
    <source>
        <dbReference type="Proteomes" id="UP000295371"/>
    </source>
</evidence>
<evidence type="ECO:0000313" key="2">
    <source>
        <dbReference type="EMBL" id="TDT33257.1"/>
    </source>
</evidence>
<dbReference type="Proteomes" id="UP000295371">
    <property type="component" value="Unassembled WGS sequence"/>
</dbReference>
<dbReference type="EMBL" id="SOAW01000001">
    <property type="protein sequence ID" value="TDT33257.1"/>
    <property type="molecule type" value="Genomic_DNA"/>
</dbReference>
<protein>
    <submittedName>
        <fullName evidence="2">Uncharacterized protein</fullName>
    </submittedName>
</protein>